<dbReference type="Pfam" id="PF13439">
    <property type="entry name" value="Glyco_transf_4"/>
    <property type="match status" value="1"/>
</dbReference>
<evidence type="ECO:0000259" key="1">
    <source>
        <dbReference type="Pfam" id="PF00534"/>
    </source>
</evidence>
<dbReference type="Proteomes" id="UP000009026">
    <property type="component" value="Chromosome"/>
</dbReference>
<organism evidence="3 4">
    <name type="scientific">Pseudomyxococcus hansupus</name>
    <dbReference type="NCBI Taxonomy" id="1297742"/>
    <lineage>
        <taxon>Bacteria</taxon>
        <taxon>Pseudomonadati</taxon>
        <taxon>Myxococcota</taxon>
        <taxon>Myxococcia</taxon>
        <taxon>Myxococcales</taxon>
        <taxon>Cystobacterineae</taxon>
        <taxon>Myxococcaceae</taxon>
        <taxon>Pseudomyxococcus</taxon>
    </lineage>
</organism>
<name>A0A0H4XG28_9BACT</name>
<dbReference type="PANTHER" id="PTHR12526">
    <property type="entry name" value="GLYCOSYLTRANSFERASE"/>
    <property type="match status" value="1"/>
</dbReference>
<evidence type="ECO:0000259" key="2">
    <source>
        <dbReference type="Pfam" id="PF13439"/>
    </source>
</evidence>
<reference evidence="3 4" key="1">
    <citation type="journal article" date="2016" name="PLoS ONE">
        <title>Complete Genome Sequence and Comparative Genomics of a Novel Myxobacterium Myxococcus hansupus.</title>
        <authorList>
            <person name="Sharma G."/>
            <person name="Narwani T."/>
            <person name="Subramanian S."/>
        </authorList>
    </citation>
    <scope>NUCLEOTIDE SEQUENCE [LARGE SCALE GENOMIC DNA]</scope>
    <source>
        <strain evidence="4">mixupus</strain>
    </source>
</reference>
<dbReference type="Gene3D" id="3.40.50.2000">
    <property type="entry name" value="Glycogen Phosphorylase B"/>
    <property type="match status" value="2"/>
</dbReference>
<feature type="domain" description="Glycosyltransferase subfamily 4-like N-terminal" evidence="2">
    <location>
        <begin position="15"/>
        <end position="191"/>
    </location>
</feature>
<dbReference type="OrthoDB" id="9801609at2"/>
<dbReference type="PANTHER" id="PTHR12526:SF584">
    <property type="entry name" value="GLYCOSYLTRANSFERASE"/>
    <property type="match status" value="1"/>
</dbReference>
<feature type="domain" description="Glycosyl transferase family 1" evidence="1">
    <location>
        <begin position="205"/>
        <end position="331"/>
    </location>
</feature>
<dbReference type="GO" id="GO:0016757">
    <property type="term" value="F:glycosyltransferase activity"/>
    <property type="evidence" value="ECO:0007669"/>
    <property type="project" value="InterPro"/>
</dbReference>
<dbReference type="AlphaFoldDB" id="A0A0H4XG28"/>
<protein>
    <submittedName>
        <fullName evidence="3">Glycosyltransferase</fullName>
    </submittedName>
</protein>
<dbReference type="eggNOG" id="COG0438">
    <property type="taxonomic scope" value="Bacteria"/>
</dbReference>
<proteinExistence type="predicted"/>
<dbReference type="InterPro" id="IPR001296">
    <property type="entry name" value="Glyco_trans_1"/>
</dbReference>
<dbReference type="InterPro" id="IPR028098">
    <property type="entry name" value="Glyco_trans_4-like_N"/>
</dbReference>
<dbReference type="PATRIC" id="fig|1297742.4.peg.4135"/>
<gene>
    <name evidence="3" type="ORF">A176_004089</name>
</gene>
<evidence type="ECO:0000313" key="4">
    <source>
        <dbReference type="Proteomes" id="UP000009026"/>
    </source>
</evidence>
<evidence type="ECO:0000313" key="3">
    <source>
        <dbReference type="EMBL" id="AKQ67177.1"/>
    </source>
</evidence>
<dbReference type="EMBL" id="CP012109">
    <property type="protein sequence ID" value="AKQ67177.1"/>
    <property type="molecule type" value="Genomic_DNA"/>
</dbReference>
<accession>A0A0H4XG28</accession>
<sequence>MKVALVHDWLVTHRGGERVLDALCEVLPDADIYTLVHKPGSQSPAIESRRIYTSFLQHIPGIHARYRHFLPLMPSAIEALRLQGRYDLVLSSSHCVAKGLRTPPGTPHLSYVHAPMRYMWDLFDDYFGPGRARLPVRAAAHAVRPWLRRWDRQTAAGVTRFIANSRHIASKVQRFWGREAAVIHPPVALERFAQVPLEGGGQGGYFLWLGAFAPYKRLDIALEAFRELDAPLWVVGTGQEASRLGARRLPDNIRFLGNVSDEALPALYRDARALIFTPEEDFGITPLESQATGRPVIAYGKGGALETVTEHTGVFFSEQTPAALAAAVRRFDVWEASFRPDAARAQAERFSRAAFQSAMLREMEQLVRGVLPESPESPSGL</sequence>
<keyword evidence="4" id="KW-1185">Reference proteome</keyword>
<dbReference type="RefSeq" id="WP_002635087.1">
    <property type="nucleotide sequence ID" value="NZ_CP012109.1"/>
</dbReference>
<dbReference type="STRING" id="1297742.A176_004089"/>
<keyword evidence="3" id="KW-0808">Transferase</keyword>
<dbReference type="Pfam" id="PF00534">
    <property type="entry name" value="Glycos_transf_1"/>
    <property type="match status" value="1"/>
</dbReference>
<dbReference type="SUPFAM" id="SSF53756">
    <property type="entry name" value="UDP-Glycosyltransferase/glycogen phosphorylase"/>
    <property type="match status" value="1"/>
</dbReference>
<dbReference type="KEGG" id="mym:A176_004089"/>